<evidence type="ECO:0000313" key="2">
    <source>
        <dbReference type="Proteomes" id="UP001412067"/>
    </source>
</evidence>
<comment type="caution">
    <text evidence="1">The sequence shown here is derived from an EMBL/GenBank/DDBJ whole genome shotgun (WGS) entry which is preliminary data.</text>
</comment>
<dbReference type="Proteomes" id="UP001412067">
    <property type="component" value="Unassembled WGS sequence"/>
</dbReference>
<gene>
    <name evidence="1" type="ORF">KSP40_PGU005404</name>
</gene>
<keyword evidence="2" id="KW-1185">Reference proteome</keyword>
<name>A0ABR2LLN8_9ASPA</name>
<protein>
    <submittedName>
        <fullName evidence="1">Uncharacterized protein</fullName>
    </submittedName>
</protein>
<sequence>MKQTSDTKQACRNHRKQGMYLRTWRCKNPWALADWARELMRRCIRRRVSAREFLQPTHLLSRPPPHLGFSRFNPQEASGSRAAEKDLQALAISLATRTVKRSPFLDLACDKDLQALALFILVCDQDNDDPFPGLRLFKEAKDDNFYDKYWDDNPAIMAVVVVDAPSEAIFQTTVLLCALI</sequence>
<reference evidence="1 2" key="1">
    <citation type="journal article" date="2022" name="Nat. Plants">
        <title>Genomes of leafy and leafless Platanthera orchids illuminate the evolution of mycoheterotrophy.</title>
        <authorList>
            <person name="Li M.H."/>
            <person name="Liu K.W."/>
            <person name="Li Z."/>
            <person name="Lu H.C."/>
            <person name="Ye Q.L."/>
            <person name="Zhang D."/>
            <person name="Wang J.Y."/>
            <person name="Li Y.F."/>
            <person name="Zhong Z.M."/>
            <person name="Liu X."/>
            <person name="Yu X."/>
            <person name="Liu D.K."/>
            <person name="Tu X.D."/>
            <person name="Liu B."/>
            <person name="Hao Y."/>
            <person name="Liao X.Y."/>
            <person name="Jiang Y.T."/>
            <person name="Sun W.H."/>
            <person name="Chen J."/>
            <person name="Chen Y.Q."/>
            <person name="Ai Y."/>
            <person name="Zhai J.W."/>
            <person name="Wu S.S."/>
            <person name="Zhou Z."/>
            <person name="Hsiao Y.Y."/>
            <person name="Wu W.L."/>
            <person name="Chen Y.Y."/>
            <person name="Lin Y.F."/>
            <person name="Hsu J.L."/>
            <person name="Li C.Y."/>
            <person name="Wang Z.W."/>
            <person name="Zhao X."/>
            <person name="Zhong W.Y."/>
            <person name="Ma X.K."/>
            <person name="Ma L."/>
            <person name="Huang J."/>
            <person name="Chen G.Z."/>
            <person name="Huang M.Z."/>
            <person name="Huang L."/>
            <person name="Peng D.H."/>
            <person name="Luo Y.B."/>
            <person name="Zou S.Q."/>
            <person name="Chen S.P."/>
            <person name="Lan S."/>
            <person name="Tsai W.C."/>
            <person name="Van de Peer Y."/>
            <person name="Liu Z.J."/>
        </authorList>
    </citation>
    <scope>NUCLEOTIDE SEQUENCE [LARGE SCALE GENOMIC DNA]</scope>
    <source>
        <strain evidence="1">Lor288</strain>
    </source>
</reference>
<organism evidence="1 2">
    <name type="scientific">Platanthera guangdongensis</name>
    <dbReference type="NCBI Taxonomy" id="2320717"/>
    <lineage>
        <taxon>Eukaryota</taxon>
        <taxon>Viridiplantae</taxon>
        <taxon>Streptophyta</taxon>
        <taxon>Embryophyta</taxon>
        <taxon>Tracheophyta</taxon>
        <taxon>Spermatophyta</taxon>
        <taxon>Magnoliopsida</taxon>
        <taxon>Liliopsida</taxon>
        <taxon>Asparagales</taxon>
        <taxon>Orchidaceae</taxon>
        <taxon>Orchidoideae</taxon>
        <taxon>Orchideae</taxon>
        <taxon>Orchidinae</taxon>
        <taxon>Platanthera</taxon>
    </lineage>
</organism>
<proteinExistence type="predicted"/>
<evidence type="ECO:0000313" key="1">
    <source>
        <dbReference type="EMBL" id="KAK8943978.1"/>
    </source>
</evidence>
<dbReference type="EMBL" id="JBBWWR010000018">
    <property type="protein sequence ID" value="KAK8943978.1"/>
    <property type="molecule type" value="Genomic_DNA"/>
</dbReference>
<accession>A0ABR2LLN8</accession>